<accession>A0ABV0QKK3</accession>
<comment type="caution">
    <text evidence="1">The sequence shown here is derived from an EMBL/GenBank/DDBJ whole genome shotgun (WGS) entry which is preliminary data.</text>
</comment>
<dbReference type="EMBL" id="JAHRIN010012815">
    <property type="protein sequence ID" value="MEQ2195921.1"/>
    <property type="molecule type" value="Genomic_DNA"/>
</dbReference>
<name>A0ABV0QKK3_9TELE</name>
<evidence type="ECO:0000313" key="2">
    <source>
        <dbReference type="Proteomes" id="UP001434883"/>
    </source>
</evidence>
<reference evidence="1 2" key="1">
    <citation type="submission" date="2021-06" db="EMBL/GenBank/DDBJ databases">
        <authorList>
            <person name="Palmer J.M."/>
        </authorList>
    </citation>
    <scope>NUCLEOTIDE SEQUENCE [LARGE SCALE GENOMIC DNA]</scope>
    <source>
        <strain evidence="1 2">XC_2019</strain>
        <tissue evidence="1">Muscle</tissue>
    </source>
</reference>
<sequence>MSSPICISSIYLQTSQFSPSTSPHFPWYFYTILPKSVATITMLFHSDLPHWLSSWEFMASEENSSSLALFSKDVKTITLIYIKAESPLSHSDHLNDFCNALSAPIITICSFTLKASKL</sequence>
<protein>
    <submittedName>
        <fullName evidence="1">Uncharacterized protein</fullName>
    </submittedName>
</protein>
<organism evidence="1 2">
    <name type="scientific">Xenoophorus captivus</name>
    <dbReference type="NCBI Taxonomy" id="1517983"/>
    <lineage>
        <taxon>Eukaryota</taxon>
        <taxon>Metazoa</taxon>
        <taxon>Chordata</taxon>
        <taxon>Craniata</taxon>
        <taxon>Vertebrata</taxon>
        <taxon>Euteleostomi</taxon>
        <taxon>Actinopterygii</taxon>
        <taxon>Neopterygii</taxon>
        <taxon>Teleostei</taxon>
        <taxon>Neoteleostei</taxon>
        <taxon>Acanthomorphata</taxon>
        <taxon>Ovalentaria</taxon>
        <taxon>Atherinomorphae</taxon>
        <taxon>Cyprinodontiformes</taxon>
        <taxon>Goodeidae</taxon>
        <taxon>Xenoophorus</taxon>
    </lineage>
</organism>
<gene>
    <name evidence="1" type="ORF">XENOCAPTIV_020444</name>
</gene>
<evidence type="ECO:0000313" key="1">
    <source>
        <dbReference type="EMBL" id="MEQ2195921.1"/>
    </source>
</evidence>
<proteinExistence type="predicted"/>
<dbReference type="Proteomes" id="UP001434883">
    <property type="component" value="Unassembled WGS sequence"/>
</dbReference>
<keyword evidence="2" id="KW-1185">Reference proteome</keyword>